<dbReference type="InterPro" id="IPR029058">
    <property type="entry name" value="AB_hydrolase_fold"/>
</dbReference>
<dbReference type="PANTHER" id="PTHR22946">
    <property type="entry name" value="DIENELACTONE HYDROLASE DOMAIN-CONTAINING PROTEIN-RELATED"/>
    <property type="match status" value="1"/>
</dbReference>
<name>A0A1H2Q1M7_9GAMM</name>
<dbReference type="InterPro" id="IPR002925">
    <property type="entry name" value="Dienelactn_hydro"/>
</dbReference>
<dbReference type="PANTHER" id="PTHR22946:SF0">
    <property type="entry name" value="DIENELACTONE HYDROLASE DOMAIN-CONTAINING PROTEIN"/>
    <property type="match status" value="1"/>
</dbReference>
<keyword evidence="1" id="KW-0732">Signal</keyword>
<dbReference type="InterPro" id="IPR050261">
    <property type="entry name" value="FrsA_esterase"/>
</dbReference>
<dbReference type="AlphaFoldDB" id="A0A1H2Q1M7"/>
<dbReference type="Pfam" id="PF01738">
    <property type="entry name" value="DLH"/>
    <property type="match status" value="1"/>
</dbReference>
<dbReference type="GO" id="GO:0016787">
    <property type="term" value="F:hydrolase activity"/>
    <property type="evidence" value="ECO:0007669"/>
    <property type="project" value="UniProtKB-KW"/>
</dbReference>
<sequence length="265" mass="29136">MKARALMSPLILLAMTPMLSQADLQTEEIHYRVGDEQFTGYLAYDDRTRGERPGILIVHEWWGHNEFSRQQAEKLATEGYTAFALDMYGSGKLADHPDDARRFMQAATENSAAIRERFEAAMQLLQDHATVDADRIAAQGYCFGGAVVLNMARMGLDLAGVVSIHGPLASPLHAEPGQVKARVQVYTGGADQMVPADQVAALVQEMQSAGVDLTLTSFPGVKHSFSNPDADAVATRFGMPIGYDRQAAERTWRGTLAFYHDLFDR</sequence>
<proteinExistence type="predicted"/>
<evidence type="ECO:0000313" key="3">
    <source>
        <dbReference type="EMBL" id="SDW01076.1"/>
    </source>
</evidence>
<dbReference type="EMBL" id="FNNE01000001">
    <property type="protein sequence ID" value="SDW01076.1"/>
    <property type="molecule type" value="Genomic_DNA"/>
</dbReference>
<keyword evidence="4" id="KW-1185">Reference proteome</keyword>
<dbReference type="RefSeq" id="WP_091810973.1">
    <property type="nucleotide sequence ID" value="NZ_FNNE01000001.1"/>
</dbReference>
<evidence type="ECO:0000259" key="2">
    <source>
        <dbReference type="Pfam" id="PF01738"/>
    </source>
</evidence>
<keyword evidence="3" id="KW-0378">Hydrolase</keyword>
<reference evidence="3 4" key="1">
    <citation type="submission" date="2016-10" db="EMBL/GenBank/DDBJ databases">
        <authorList>
            <person name="de Groot N.N."/>
        </authorList>
    </citation>
    <scope>NUCLEOTIDE SEQUENCE [LARGE SCALE GENOMIC DNA]</scope>
    <source>
        <strain evidence="3 4">CGMCC 1.7059</strain>
    </source>
</reference>
<accession>A0A1H2Q1M7</accession>
<dbReference type="Gene3D" id="3.40.50.1820">
    <property type="entry name" value="alpha/beta hydrolase"/>
    <property type="match status" value="1"/>
</dbReference>
<dbReference type="OrthoDB" id="9787933at2"/>
<gene>
    <name evidence="3" type="ORF">SAMN04487960_10182</name>
</gene>
<evidence type="ECO:0000256" key="1">
    <source>
        <dbReference type="SAM" id="SignalP"/>
    </source>
</evidence>
<protein>
    <submittedName>
        <fullName evidence="3">Dienelactone hydrolase</fullName>
    </submittedName>
</protein>
<feature type="signal peptide" evidence="1">
    <location>
        <begin position="1"/>
        <end position="22"/>
    </location>
</feature>
<organism evidence="3 4">
    <name type="scientific">Marinobacter mobilis</name>
    <dbReference type="NCBI Taxonomy" id="488533"/>
    <lineage>
        <taxon>Bacteria</taxon>
        <taxon>Pseudomonadati</taxon>
        <taxon>Pseudomonadota</taxon>
        <taxon>Gammaproteobacteria</taxon>
        <taxon>Pseudomonadales</taxon>
        <taxon>Marinobacteraceae</taxon>
        <taxon>Marinobacter</taxon>
    </lineage>
</organism>
<dbReference type="Proteomes" id="UP000199675">
    <property type="component" value="Unassembled WGS sequence"/>
</dbReference>
<feature type="chain" id="PRO_5011656091" evidence="1">
    <location>
        <begin position="23"/>
        <end position="265"/>
    </location>
</feature>
<dbReference type="SUPFAM" id="SSF53474">
    <property type="entry name" value="alpha/beta-Hydrolases"/>
    <property type="match status" value="1"/>
</dbReference>
<dbReference type="STRING" id="488533.SAMN04487960_10182"/>
<evidence type="ECO:0000313" key="4">
    <source>
        <dbReference type="Proteomes" id="UP000199675"/>
    </source>
</evidence>
<feature type="domain" description="Dienelactone hydrolase" evidence="2">
    <location>
        <begin position="38"/>
        <end position="260"/>
    </location>
</feature>